<dbReference type="InterPro" id="IPR000873">
    <property type="entry name" value="AMP-dep_synth/lig_dom"/>
</dbReference>
<dbReference type="GO" id="GO:0044550">
    <property type="term" value="P:secondary metabolite biosynthetic process"/>
    <property type="evidence" value="ECO:0007669"/>
    <property type="project" value="UniProtKB-ARBA"/>
</dbReference>
<reference evidence="7 9" key="1">
    <citation type="submission" date="2016-11" db="EMBL/GenBank/DDBJ databases">
        <authorList>
            <person name="Jaros S."/>
            <person name="Januszkiewicz K."/>
            <person name="Wedrychowicz H."/>
        </authorList>
    </citation>
    <scope>NUCLEOTIDE SEQUENCE [LARGE SCALE GENOMIC DNA]</scope>
    <source>
        <strain evidence="7 9">DSM 784</strain>
    </source>
</reference>
<reference evidence="8 10" key="2">
    <citation type="submission" date="2023-11" db="EMBL/GenBank/DDBJ databases">
        <title>MicrobeMod: A computational toolkit for identifying prokaryotic methylation and restriction-modification with nanopore sequencing.</title>
        <authorList>
            <person name="Crits-Christoph A."/>
            <person name="Kang S.C."/>
            <person name="Lee H."/>
            <person name="Ostrov N."/>
        </authorList>
    </citation>
    <scope>NUCLEOTIDE SEQUENCE [LARGE SCALE GENOMIC DNA]</scope>
    <source>
        <strain evidence="8 10">ATCC 23090</strain>
    </source>
</reference>
<keyword evidence="3" id="KW-0596">Phosphopantetheine</keyword>
<dbReference type="Gene3D" id="3.40.50.12780">
    <property type="entry name" value="N-terminal domain of ligase-like"/>
    <property type="match status" value="1"/>
</dbReference>
<dbReference type="InterPro" id="IPR009081">
    <property type="entry name" value="PP-bd_ACP"/>
</dbReference>
<dbReference type="InterPro" id="IPR010060">
    <property type="entry name" value="NRPS_synth"/>
</dbReference>
<accession>A0A1K1QNA5</accession>
<evidence type="ECO:0000256" key="3">
    <source>
        <dbReference type="ARBA" id="ARBA00022450"/>
    </source>
</evidence>
<feature type="domain" description="Carrier" evidence="6">
    <location>
        <begin position="2082"/>
        <end position="2156"/>
    </location>
</feature>
<dbReference type="InterPro" id="IPR001242">
    <property type="entry name" value="Condensation_dom"/>
</dbReference>
<keyword evidence="4" id="KW-0597">Phosphoprotein</keyword>
<dbReference type="GO" id="GO:0005737">
    <property type="term" value="C:cytoplasm"/>
    <property type="evidence" value="ECO:0007669"/>
    <property type="project" value="TreeGrafter"/>
</dbReference>
<dbReference type="SUPFAM" id="SSF47336">
    <property type="entry name" value="ACP-like"/>
    <property type="match status" value="3"/>
</dbReference>
<proteinExistence type="inferred from homology"/>
<dbReference type="InterPro" id="IPR045851">
    <property type="entry name" value="AMP-bd_C_sf"/>
</dbReference>
<dbReference type="Gene3D" id="1.10.1200.10">
    <property type="entry name" value="ACP-like"/>
    <property type="match status" value="3"/>
</dbReference>
<dbReference type="FunFam" id="3.40.50.12780:FF:000012">
    <property type="entry name" value="Non-ribosomal peptide synthetase"/>
    <property type="match status" value="1"/>
</dbReference>
<dbReference type="Pfam" id="PF00668">
    <property type="entry name" value="Condensation"/>
    <property type="match status" value="5"/>
</dbReference>
<dbReference type="Gene3D" id="3.40.50.980">
    <property type="match status" value="4"/>
</dbReference>
<dbReference type="Gene3D" id="3.30.559.30">
    <property type="entry name" value="Nonribosomal peptide synthetase, condensation domain"/>
    <property type="match status" value="5"/>
</dbReference>
<keyword evidence="5" id="KW-0677">Repeat</keyword>
<dbReference type="CDD" id="cd05930">
    <property type="entry name" value="A_NRPS"/>
    <property type="match status" value="2"/>
</dbReference>
<dbReference type="CDD" id="cd12116">
    <property type="entry name" value="A_NRPS_Ta1_like"/>
    <property type="match status" value="1"/>
</dbReference>
<evidence type="ECO:0000313" key="8">
    <source>
        <dbReference type="EMBL" id="WQG89301.1"/>
    </source>
</evidence>
<dbReference type="InterPro" id="IPR036736">
    <property type="entry name" value="ACP-like_sf"/>
</dbReference>
<evidence type="ECO:0000313" key="10">
    <source>
        <dbReference type="Proteomes" id="UP001326715"/>
    </source>
</evidence>
<dbReference type="InterPro" id="IPR006162">
    <property type="entry name" value="Ppantetheine_attach_site"/>
</dbReference>
<dbReference type="SUPFAM" id="SSF56801">
    <property type="entry name" value="Acetyl-CoA synthetase-like"/>
    <property type="match status" value="3"/>
</dbReference>
<dbReference type="Pfam" id="PF00501">
    <property type="entry name" value="AMP-binding"/>
    <property type="match status" value="3"/>
</dbReference>
<dbReference type="RefSeq" id="WP_072361453.1">
    <property type="nucleotide sequence ID" value="NZ_CP139972.1"/>
</dbReference>
<dbReference type="InterPro" id="IPR023213">
    <property type="entry name" value="CAT-like_dom_sf"/>
</dbReference>
<dbReference type="EMBL" id="CP140154">
    <property type="protein sequence ID" value="WQG89301.1"/>
    <property type="molecule type" value="Genomic_DNA"/>
</dbReference>
<dbReference type="Gene3D" id="3.30.300.30">
    <property type="match status" value="3"/>
</dbReference>
<dbReference type="Pfam" id="PF13193">
    <property type="entry name" value="AMP-binding_C"/>
    <property type="match status" value="3"/>
</dbReference>
<protein>
    <submittedName>
        <fullName evidence="7">Non-ribosomal peptide synthase domain TIGR01720/amino acid adenylation domain-containing protein</fullName>
    </submittedName>
    <submittedName>
        <fullName evidence="8">Non-ribosomal peptide synthetase</fullName>
    </submittedName>
</protein>
<dbReference type="FunFam" id="1.10.1200.10:FF:000005">
    <property type="entry name" value="Nonribosomal peptide synthetase 1"/>
    <property type="match status" value="3"/>
</dbReference>
<feature type="domain" description="Carrier" evidence="6">
    <location>
        <begin position="1033"/>
        <end position="1108"/>
    </location>
</feature>
<gene>
    <name evidence="7" type="ORF">SAMN05661012_02960</name>
    <name evidence="8" type="ORF">SR876_30690</name>
</gene>
<dbReference type="EMBL" id="FPIZ01000008">
    <property type="protein sequence ID" value="SFW61384.1"/>
    <property type="molecule type" value="Genomic_DNA"/>
</dbReference>
<dbReference type="PANTHER" id="PTHR45527:SF1">
    <property type="entry name" value="FATTY ACID SYNTHASE"/>
    <property type="match status" value="1"/>
</dbReference>
<dbReference type="InterPro" id="IPR042099">
    <property type="entry name" value="ANL_N_sf"/>
</dbReference>
<evidence type="ECO:0000256" key="4">
    <source>
        <dbReference type="ARBA" id="ARBA00022553"/>
    </source>
</evidence>
<evidence type="ECO:0000256" key="2">
    <source>
        <dbReference type="ARBA" id="ARBA00006432"/>
    </source>
</evidence>
<dbReference type="PROSITE" id="PS00012">
    <property type="entry name" value="PHOSPHOPANTETHEINE"/>
    <property type="match status" value="2"/>
</dbReference>
<organism evidence="7 9">
    <name type="scientific">Chitinophaga sancti</name>
    <dbReference type="NCBI Taxonomy" id="1004"/>
    <lineage>
        <taxon>Bacteria</taxon>
        <taxon>Pseudomonadati</taxon>
        <taxon>Bacteroidota</taxon>
        <taxon>Chitinophagia</taxon>
        <taxon>Chitinophagales</taxon>
        <taxon>Chitinophagaceae</taxon>
        <taxon>Chitinophaga</taxon>
    </lineage>
</organism>
<evidence type="ECO:0000313" key="9">
    <source>
        <dbReference type="Proteomes" id="UP000183788"/>
    </source>
</evidence>
<dbReference type="GO" id="GO:0031177">
    <property type="term" value="F:phosphopantetheine binding"/>
    <property type="evidence" value="ECO:0007669"/>
    <property type="project" value="InterPro"/>
</dbReference>
<dbReference type="STRING" id="1004.SAMN05661012_02960"/>
<dbReference type="PANTHER" id="PTHR45527">
    <property type="entry name" value="NONRIBOSOMAL PEPTIDE SYNTHETASE"/>
    <property type="match status" value="1"/>
</dbReference>
<dbReference type="FunFam" id="3.30.300.30:FF:000010">
    <property type="entry name" value="Enterobactin synthetase component F"/>
    <property type="match status" value="2"/>
</dbReference>
<dbReference type="Proteomes" id="UP001326715">
    <property type="component" value="Chromosome"/>
</dbReference>
<dbReference type="Proteomes" id="UP000183788">
    <property type="component" value="Unassembled WGS sequence"/>
</dbReference>
<dbReference type="Pfam" id="PF00550">
    <property type="entry name" value="PP-binding"/>
    <property type="match status" value="3"/>
</dbReference>
<dbReference type="InterPro" id="IPR020845">
    <property type="entry name" value="AMP-binding_CS"/>
</dbReference>
<dbReference type="InterPro" id="IPR020806">
    <property type="entry name" value="PKS_PP-bd"/>
</dbReference>
<comment type="cofactor">
    <cofactor evidence="1">
        <name>pantetheine 4'-phosphate</name>
        <dbReference type="ChEBI" id="CHEBI:47942"/>
    </cofactor>
</comment>
<dbReference type="Gene3D" id="3.30.559.10">
    <property type="entry name" value="Chloramphenicol acetyltransferase-like domain"/>
    <property type="match status" value="5"/>
</dbReference>
<dbReference type="SMART" id="SM00823">
    <property type="entry name" value="PKS_PP"/>
    <property type="match status" value="3"/>
</dbReference>
<evidence type="ECO:0000256" key="5">
    <source>
        <dbReference type="ARBA" id="ARBA00022737"/>
    </source>
</evidence>
<dbReference type="InterPro" id="IPR010071">
    <property type="entry name" value="AA_adenyl_dom"/>
</dbReference>
<evidence type="ECO:0000256" key="1">
    <source>
        <dbReference type="ARBA" id="ARBA00001957"/>
    </source>
</evidence>
<dbReference type="FunFam" id="2.30.38.10:FF:000001">
    <property type="entry name" value="Non-ribosomal peptide synthetase PvdI"/>
    <property type="match status" value="3"/>
</dbReference>
<feature type="domain" description="Carrier" evidence="6">
    <location>
        <begin position="3576"/>
        <end position="3650"/>
    </location>
</feature>
<dbReference type="NCBIfam" id="TIGR01720">
    <property type="entry name" value="NRPS-para261"/>
    <property type="match status" value="1"/>
</dbReference>
<keyword evidence="10" id="KW-1185">Reference proteome</keyword>
<name>A0A1K1QNA5_9BACT</name>
<dbReference type="NCBIfam" id="TIGR01733">
    <property type="entry name" value="AA-adenyl-dom"/>
    <property type="match status" value="3"/>
</dbReference>
<dbReference type="NCBIfam" id="NF003417">
    <property type="entry name" value="PRK04813.1"/>
    <property type="match status" value="3"/>
</dbReference>
<dbReference type="CDD" id="cd19531">
    <property type="entry name" value="LCL_NRPS-like"/>
    <property type="match status" value="1"/>
</dbReference>
<dbReference type="InterPro" id="IPR025110">
    <property type="entry name" value="AMP-bd_C"/>
</dbReference>
<dbReference type="SUPFAM" id="SSF52777">
    <property type="entry name" value="CoA-dependent acyltransferases"/>
    <property type="match status" value="10"/>
</dbReference>
<dbReference type="PROSITE" id="PS00455">
    <property type="entry name" value="AMP_BINDING"/>
    <property type="match status" value="3"/>
</dbReference>
<dbReference type="GO" id="GO:0016874">
    <property type="term" value="F:ligase activity"/>
    <property type="evidence" value="ECO:0007669"/>
    <property type="project" value="UniProtKB-KW"/>
</dbReference>
<dbReference type="PROSITE" id="PS50075">
    <property type="entry name" value="CARRIER"/>
    <property type="match status" value="3"/>
</dbReference>
<evidence type="ECO:0000259" key="6">
    <source>
        <dbReference type="PROSITE" id="PS50075"/>
    </source>
</evidence>
<dbReference type="OrthoDB" id="5298966at2"/>
<dbReference type="CDD" id="cd19543">
    <property type="entry name" value="DCL_NRPS"/>
    <property type="match status" value="2"/>
</dbReference>
<evidence type="ECO:0000313" key="7">
    <source>
        <dbReference type="EMBL" id="SFW61384.1"/>
    </source>
</evidence>
<dbReference type="CDD" id="cd19534">
    <property type="entry name" value="E_NRPS"/>
    <property type="match status" value="1"/>
</dbReference>
<comment type="similarity">
    <text evidence="2">Belongs to the ATP-dependent AMP-binding enzyme family.</text>
</comment>
<dbReference type="Gene3D" id="2.30.38.10">
    <property type="entry name" value="Luciferase, Domain 3"/>
    <property type="match status" value="2"/>
</dbReference>
<dbReference type="FunFam" id="3.40.50.980:FF:000001">
    <property type="entry name" value="Non-ribosomal peptide synthetase"/>
    <property type="match status" value="2"/>
</dbReference>
<sequence length="4076" mass="459685">METFIKELEQLGLSLKEKNGDLLLSGSNGKLRPEELLHIKQNPYISTFIKDNKAQLVQYFSAKKQENGTSKLRLNDIAAMYALSPLQEGMLFHSLYDNKTTTYITQFSVDFPEGLDVAAFEQSWKFVVRNHTILRTAFIHDKVSIPLQCVYKDVTLPFAVLDYSHLSKQEQENQYSALLLEDQHKGFDFDKPPLTRVTLVKMDEIAMRMIWTKHHILWDGWSGQVIISEVLSAYKAYVNGEQPAERPVDQYEDYIKFISSIDPYKEKQFWKEYLAGFEEPALLPFTANTGDRNKGVGTFREQTLALGETWTSRIEQYVQSAHITVSTFIQGIWAILLSKYSGKDDIVFGVTVSGRPAETKYDNKVGLYINTLPFRARFIPDLRISDWLMDSQRMHVKAREYQYASLTNIRKWNKLSGDIFDSILVFRNYPLMGGGGSRERTLAIGNVQVEENNNYLLSIEVNLNSRITVDFKYNTALLATADVEMIKGHFEHALKQVIETPDARLSDINILTPAEEQYLLVDLNATAKAYPQGKTFVQLFEAQAQQTPDRPALTFGGKSLTYKELNESANRLARYLQKKGAGPGTLVGICLDRSHDMLIGLLSILKTGAAYIPIDPEYPADRISYMLSDSAAPLVMSTSSLQALLGIEERRLVLLDTLQSAIAAEAADDLIALAAPEDLAYVIYTSGSTGRPKGVMIEHKALVNFLCAMTAQLRFSADNSLLAVTTFCFDISYLELYMPLLTGGRVIMASREVAMDGFLLQEMLDNERPTHMQATPATWQLLLDSGWRNKEEIVILSGGEAIKDALKESLVALGGREVWNMFGPTETTIWSTMKQLYSGEAVVIGRPIHNTQVYIVDKYMQLVPAGVKGELCISGDGVARGYLNRHELTAEKFISNSFGQGRLYRTGDLAKWREDGHLVYLDRMDNQVKIRGYRIELGEIENVLQQSAMVGRNAVVAKEDSTGAQRLIAYVVPVDNYDKKQLQAYLSTRLPAYMIPSLWIEVDEMPLTANGKINRSALPVPDVVKLNAADYVAPRNETEVIMVNLWQDLLHIGQIGIYDNFFELGGHSLLAMRVIAALRKHLQVEVSLKELFTNPTVASLSAIIEGKNKSMLLPQGISPAARGTRIPLSYSQERLWFIDQLGGSVNYHIPYVRKFGRSINIAHLRAALHAIVNRHEALRTVIREEGGIAYQEILPQNSWVFHYEKLQDNGEEAFQLQLQEAINTPFDLAKDHPFRAVLFERNVTNDYVLVLVLHHISADDWSANILGQELTELYNAASADRLPLLKPLEIQYADYAIWQREQVLGDKLAYWEKKLAQLPNLDIPLDFARPAIQSTRGGAVKFDLDEQLVKELHELCRQEGVTLFMLLLSAFKLLLYKYTGQPDLCVGSPVANRQMKELEPLIGYFLNALALRTEVNSGESFSKLLSDVKETVLEAYQHQEVPFEKIVQRVVKERNVTNTPLFQVWFDLHSTAGIQQARKDRPGGVTLLDFDVDVLSQDRKSKFDLEWIVKEDEYGIHFRLGYCSDLFMASTIERMKGHYCQLLSAIVRNPHQPMATLQMLTSRESHQILADFNATTVADDRNTDIISRFEAQEANHPDHIALVCGRERLTYQELYDKVAQLACHLQVNYSLQPDDLVGVMMDRSIWAIISILGILKAGGAYVPIEIDYPIERKSFIIKDTGLKLLIIESASMFDVLELEVPVLSIDIQLETFEQTTAVKKTIAGLHDLVYVIYTSGSTGNPKGVMIEHNSLLNYLNYSLESYHIEGTPFNFPLFTALSFDLTQTSIFLTLLTGGTLYIENSREPGEVLPRIFQHTALNSIKLTPSHIRLLEGQQFSSTIQCAIVGGEALHAYHIRILKQLNPYMVIYNEYGPTETTIGSSVQEISDADTPVTIGSPLWNTAMYILDADKNLVPVGSSGELYIGGAGLARGYLKRPALTAEKFIANPFGEGRLYKTGDLGKWLPDGSILYLGRIDDQVKIRGHRIELGEIIAVLNSCSKVEQATVLARADADGNRKLVAYIVPVGAYDKEAIREYLKNILPDYMVPALMVEMTALPMTHNGKIDQKALPDPEVASLATQPYVAPRNEIEYKLAEIWQGLLKVGQVGIHDNFFELGGDSIISIQVVSRCNSQGMSLHPQDIFDRQTIALLAERVNEQAAGIAAEQGMLSGEADLLPIQQWFFETVQTHPSHFNQSRLLSIDKSVKGDQIAAVMHALLAYHDALRAGYRKEGEKWLQYFGDMQECFEEVILEPSAEDITTICNRWQQRLDIHTGKVIRAVLIKTPDNESHNRLLIAIHHLSVDGVSWRILLNHFQSALQQVMNGVAIAFGSKSSSVREWVEALKTLVTTHAITSQLPYWKSIAAAYQPLPAAPETAVFADRKTYSVSLDGELTRYLLQDVNRAYHTEINDILLSALAQALLSWSGQSQVVIGMEGHGREFISRELDLSNTVGWFTSMYPVQLLADKSLSIGEHISSVKERLRQVPQKGLGYGLLRYLHPDNEVRESLSGQHWDLVFNYLGQSDNVIDKEELIQGAAESAGENISAAYVLRNKIEVNSIIKGGMLVLYWNYAASQFEEANIAALASAYISQLQELIRHCIGVPQRVYTPSDYGLAPAVGFQELNKFLKTTDQEHLSDIYPLSPLQKGMLFHYLYNRKGRSFMEQLRLDFPEGLDIPAFKASWQHIINKHSILRTGFVADVLSIPVQCVYDKVTLPVTEIDYSHLPSAEQETSVAAFLEEDLQREFDLERPPLMRITLIKLSASVYKMVWTHYHIILDGWSNAVLIRELLEAYTGFVNGKRVVGIEEDRYADYIRYISAGDEHEATVFWKNYLSGYHEKTFLPFAENLPDRNKRDGKVNYSRMAIDEQMTEQIRQYCQQQQITVNTLVQGAWSLLLHWYTGLSDVAFGVVVSGRPSDLKDAENRVGLYINSLPLRTVIPKAQSVGEWLRELQQGHTTARKYQYTSLNDIQHWTELKGDLFDSILIFENYPKSTQVPEGLPLKTGRKELNEQTNYLLTIMVNLYDKLVFNFSYNSELLQGHWVEMIKDHFRHTLENIIREGSSPVADISIVTKEERQWLLASHEENKFACPTDKNVIALFETQASQTPESIALVFEGQTFTYQEINERANRLAAYLQQIYQMKAGDLVGIRLDQGEKLVMAILGVLKTGAVYVPMDEETPQERVNYIMDDARCRHLLDAGNIEAALAYEGVYTPAGPVEDMLAVIYTSGSTGTPKGTCISHSNLLNRLYWMWQEYPFEAHEVSSMKTSVSFVDHLWELFGPLLKGISLVIFRKRAVLDIDGFISSLYEHKVSRIVLVPSLLKEMLLNKKAYLLKDLKYWTCSGEELPDTLINNFFNLFGENTLLNIYGSTEVTADATCYALSKGDQSPKGCIGKPIYNTAVYILSDSLALLPPGITGELCVSGAGVSAGYLHRPDLTGERFIDHPFEKGEKLYLTGDLARWLPDGNIAYMGRKDSQVKIRGNRVELKEIEQALLRKKEMVNQAVVITKEVGGEKVIVAYVVAADILDKVALKAFLETTLPVYMLPAYIVELEQIPLTYSGKVNKRALPEVEDKDLVRKTYKAPQNSIERLLADIWQDVLGVARIGISDNFYELGGNSLRSVHIVARLKQAHFHVDVVRILKHPTIETLAPFVTHLDGVAEVNIGNEAFELTGNQLAYFRDNEYRHAVGIFSLELHPFNQQQWLQVMEQACKEMEILRMKIYVVDGILKQSPLPISAIEPDVTFLEVDDLHDVKTIKKVQERPLNLGQGNGIRSCVCYKGEKAIAYVMIHHALTDDASNRLLRNWLHGRYHNSNRIVIDPVEHRRFAALQRLFLQSNAAQEQLQYWRSTLTPLLGEQSIYPEPAHTLDFECRILHDDYLDTLQFCRINNITPGSFILSLALLDQYFLQGGRKEFIVNTIVNIRENEQGIGQFSNVLPLGITIDSNASLSDVFRQIHQVHLDGRAHGQVPYDSIEKALGTDLQQYVFAAYNYRDLPGIPMPSPNEAQKENGKKEYPVDIRCDNYGDGMVIKISMNNRAYYRNGSSVNMLTALLRTTLKQPMLPLSVYYSPQDTALNEQAQGSDH</sequence>
<dbReference type="GO" id="GO:0043041">
    <property type="term" value="P:amino acid activation for nonribosomal peptide biosynthetic process"/>
    <property type="evidence" value="ECO:0007669"/>
    <property type="project" value="TreeGrafter"/>
</dbReference>